<evidence type="ECO:0000313" key="2">
    <source>
        <dbReference type="Proteomes" id="UP001382904"/>
    </source>
</evidence>
<protein>
    <recommendedName>
        <fullName evidence="3">HEAT repeat domain-containing protein</fullName>
    </recommendedName>
</protein>
<keyword evidence="2" id="KW-1185">Reference proteome</keyword>
<organism evidence="1 2">
    <name type="scientific">Streptomyces caledonius</name>
    <dbReference type="NCBI Taxonomy" id="3134107"/>
    <lineage>
        <taxon>Bacteria</taxon>
        <taxon>Bacillati</taxon>
        <taxon>Actinomycetota</taxon>
        <taxon>Actinomycetes</taxon>
        <taxon>Kitasatosporales</taxon>
        <taxon>Streptomycetaceae</taxon>
        <taxon>Streptomyces</taxon>
    </lineage>
</organism>
<reference evidence="1 2" key="1">
    <citation type="submission" date="2024-03" db="EMBL/GenBank/DDBJ databases">
        <title>Novel Streptomyces species of biotechnological and ecological value are a feature of Machair soil.</title>
        <authorList>
            <person name="Prole J.R."/>
            <person name="Goodfellow M."/>
            <person name="Allenby N."/>
            <person name="Ward A.C."/>
        </authorList>
    </citation>
    <scope>NUCLEOTIDE SEQUENCE [LARGE SCALE GENOMIC DNA]</scope>
    <source>
        <strain evidence="1 2">MS1.HAVA.3</strain>
    </source>
</reference>
<dbReference type="EMBL" id="JBBKAM010000004">
    <property type="protein sequence ID" value="MEJ8646406.1"/>
    <property type="molecule type" value="Genomic_DNA"/>
</dbReference>
<accession>A0ABU8UEU2</accession>
<sequence>MWIGAGQARLARQGAGDPGVQAAATGALYCWTQLKDPVSAVESGPELLRLLRVLPSPDPRHLQLAQQRLQALRTTTVPAP</sequence>
<name>A0ABU8UEU2_9ACTN</name>
<evidence type="ECO:0000313" key="1">
    <source>
        <dbReference type="EMBL" id="MEJ8646406.1"/>
    </source>
</evidence>
<evidence type="ECO:0008006" key="3">
    <source>
        <dbReference type="Google" id="ProtNLM"/>
    </source>
</evidence>
<dbReference type="Proteomes" id="UP001382904">
    <property type="component" value="Unassembled WGS sequence"/>
</dbReference>
<comment type="caution">
    <text evidence="1">The sequence shown here is derived from an EMBL/GenBank/DDBJ whole genome shotgun (WGS) entry which is preliminary data.</text>
</comment>
<gene>
    <name evidence="1" type="ORF">WKI68_44355</name>
</gene>
<proteinExistence type="predicted"/>